<dbReference type="AlphaFoldDB" id="A0A396J0L0"/>
<gene>
    <name evidence="1" type="ORF">MtrunA17_Chr2g0278141</name>
</gene>
<accession>A0A396J0L0</accession>
<dbReference type="Gramene" id="rna7169">
    <property type="protein sequence ID" value="RHN71556.1"/>
    <property type="gene ID" value="gene7169"/>
</dbReference>
<dbReference type="Proteomes" id="UP000265566">
    <property type="component" value="Chromosome 2"/>
</dbReference>
<proteinExistence type="predicted"/>
<evidence type="ECO:0000313" key="1">
    <source>
        <dbReference type="EMBL" id="RHN71556.1"/>
    </source>
</evidence>
<sequence>MVYRIAFAALVCKITFAESLCIGTLQHRALLMFFPAEARCE</sequence>
<name>A0A396J0L0_MEDTR</name>
<comment type="caution">
    <text evidence="1">The sequence shown here is derived from an EMBL/GenBank/DDBJ whole genome shotgun (WGS) entry which is preliminary data.</text>
</comment>
<organism evidence="1">
    <name type="scientific">Medicago truncatula</name>
    <name type="common">Barrel medic</name>
    <name type="synonym">Medicago tribuloides</name>
    <dbReference type="NCBI Taxonomy" id="3880"/>
    <lineage>
        <taxon>Eukaryota</taxon>
        <taxon>Viridiplantae</taxon>
        <taxon>Streptophyta</taxon>
        <taxon>Embryophyta</taxon>
        <taxon>Tracheophyta</taxon>
        <taxon>Spermatophyta</taxon>
        <taxon>Magnoliopsida</taxon>
        <taxon>eudicotyledons</taxon>
        <taxon>Gunneridae</taxon>
        <taxon>Pentapetalae</taxon>
        <taxon>rosids</taxon>
        <taxon>fabids</taxon>
        <taxon>Fabales</taxon>
        <taxon>Fabaceae</taxon>
        <taxon>Papilionoideae</taxon>
        <taxon>50 kb inversion clade</taxon>
        <taxon>NPAAA clade</taxon>
        <taxon>Hologalegina</taxon>
        <taxon>IRL clade</taxon>
        <taxon>Trifolieae</taxon>
        <taxon>Medicago</taxon>
    </lineage>
</organism>
<dbReference type="EMBL" id="PSQE01000002">
    <property type="protein sequence ID" value="RHN71556.1"/>
    <property type="molecule type" value="Genomic_DNA"/>
</dbReference>
<protein>
    <submittedName>
        <fullName evidence="1">Uncharacterized protein</fullName>
    </submittedName>
</protein>
<reference evidence="1" key="1">
    <citation type="journal article" date="2018" name="Nat. Plants">
        <title>Whole-genome landscape of Medicago truncatula symbiotic genes.</title>
        <authorList>
            <person name="Pecrix Y."/>
            <person name="Gamas P."/>
            <person name="Carrere S."/>
        </authorList>
    </citation>
    <scope>NUCLEOTIDE SEQUENCE</scope>
    <source>
        <tissue evidence="1">Leaves</tissue>
    </source>
</reference>